<name>A0A366HDG5_9BACT</name>
<evidence type="ECO:0000256" key="1">
    <source>
        <dbReference type="SAM" id="MobiDB-lite"/>
    </source>
</evidence>
<dbReference type="AlphaFoldDB" id="A0A366HDG5"/>
<protein>
    <submittedName>
        <fullName evidence="2">Uncharacterized protein</fullName>
    </submittedName>
</protein>
<sequence length="84" mass="9105">MVSRLVEDRLRDVTPLKAVSRPQGRPVPPLSKTQSADYVISEIPLTTIVIAMAAKPDHTPPPYSSSLLAPAFPAFSPRNFTGFS</sequence>
<dbReference type="Proteomes" id="UP000253426">
    <property type="component" value="Unassembled WGS sequence"/>
</dbReference>
<dbReference type="EMBL" id="QNRR01000008">
    <property type="protein sequence ID" value="RBP40493.1"/>
    <property type="molecule type" value="Genomic_DNA"/>
</dbReference>
<feature type="region of interest" description="Disordered" evidence="1">
    <location>
        <begin position="14"/>
        <end position="33"/>
    </location>
</feature>
<evidence type="ECO:0000313" key="3">
    <source>
        <dbReference type="Proteomes" id="UP000253426"/>
    </source>
</evidence>
<comment type="caution">
    <text evidence="2">The sequence shown here is derived from an EMBL/GenBank/DDBJ whole genome shotgun (WGS) entry which is preliminary data.</text>
</comment>
<reference evidence="2 3" key="1">
    <citation type="submission" date="2018-06" db="EMBL/GenBank/DDBJ databases">
        <title>Genomic Encyclopedia of Type Strains, Phase IV (KMG-IV): sequencing the most valuable type-strain genomes for metagenomic binning, comparative biology and taxonomic classification.</title>
        <authorList>
            <person name="Goeker M."/>
        </authorList>
    </citation>
    <scope>NUCLEOTIDE SEQUENCE [LARGE SCALE GENOMIC DNA]</scope>
    <source>
        <strain evidence="2 3">DSM 25532</strain>
    </source>
</reference>
<keyword evidence="3" id="KW-1185">Reference proteome</keyword>
<evidence type="ECO:0000313" key="2">
    <source>
        <dbReference type="EMBL" id="RBP40493.1"/>
    </source>
</evidence>
<accession>A0A366HDG5</accession>
<gene>
    <name evidence="2" type="ORF">DES53_108200</name>
</gene>
<organism evidence="2 3">
    <name type="scientific">Roseimicrobium gellanilyticum</name>
    <dbReference type="NCBI Taxonomy" id="748857"/>
    <lineage>
        <taxon>Bacteria</taxon>
        <taxon>Pseudomonadati</taxon>
        <taxon>Verrucomicrobiota</taxon>
        <taxon>Verrucomicrobiia</taxon>
        <taxon>Verrucomicrobiales</taxon>
        <taxon>Verrucomicrobiaceae</taxon>
        <taxon>Roseimicrobium</taxon>
    </lineage>
</organism>
<proteinExistence type="predicted"/>